<evidence type="ECO:0000256" key="6">
    <source>
        <dbReference type="SAM" id="MobiDB-lite"/>
    </source>
</evidence>
<comment type="caution">
    <text evidence="9">The sequence shown here is derived from an EMBL/GenBank/DDBJ whole genome shotgun (WGS) entry which is preliminary data.</text>
</comment>
<dbReference type="InterPro" id="IPR040911">
    <property type="entry name" value="Exostosin_GT47"/>
</dbReference>
<evidence type="ECO:0000259" key="8">
    <source>
        <dbReference type="Pfam" id="PF03016"/>
    </source>
</evidence>
<sequence>MDNHKPRSKFWFVFFILFSIWFSVLYCFDWSSLPGLSSFSQKSLQSLDSNPIQESSDPNPIPKSDDVPHDKNQTMASDANHKPNNVSTMDDTIENLERLQVKEEEEENGVEKGRTRKPCTGRYIYVQDIPTRFNDDYIKSCKLLNKWHHMCPYFDNMGLGQKLGNPQRLFSRTGWYVTHQFSLEVIFHNRMKQYESIFVPYYSGLDISRYLFDSYNTSIKDADSLELFRLLKGKPEWNVMNGRDHFLVCGRITWDFRRAVDTDSEWGNKLMILPESQSITMLTIESSPWDKNDFAIPYPTYFHPSNDDQVYERQNKMRRQRRRTLFCFAGAPRPNMDGSIRGEIMAQCTAARQKCKMMECKNDKHNCLKPVNVMKMFQNSVFCLQPPGDSFTRRSTFDSILAGCIPVFFTPGSAYVQYLWHLPKEYSSYSVLIPEGDVKQKKVSIDNVLSKISKSRISEMREQVIKLIPKVIYADPRSRLNKLEDAFDLTVKGVIERVEKLKREMREGRSYNDEFDSEISWKYYSFGTTEQHEWDHYFKRN</sequence>
<feature type="domain" description="Exostosin GT47" evidence="8">
    <location>
        <begin position="119"/>
        <end position="445"/>
    </location>
</feature>
<feature type="region of interest" description="Disordered" evidence="6">
    <location>
        <begin position="47"/>
        <end position="88"/>
    </location>
</feature>
<protein>
    <submittedName>
        <fullName evidence="9">Acetylglucosaminyltransferase EXT1/exostosin 1</fullName>
    </submittedName>
</protein>
<evidence type="ECO:0000313" key="9">
    <source>
        <dbReference type="EMBL" id="PIN25309.1"/>
    </source>
</evidence>
<evidence type="ECO:0000256" key="4">
    <source>
        <dbReference type="ARBA" id="ARBA00022968"/>
    </source>
</evidence>
<feature type="compositionally biased region" description="Polar residues" evidence="6">
    <location>
        <begin position="73"/>
        <end position="88"/>
    </location>
</feature>
<keyword evidence="7" id="KW-0812">Transmembrane</keyword>
<keyword evidence="5" id="KW-0333">Golgi apparatus</keyword>
<keyword evidence="10" id="KW-1185">Reference proteome</keyword>
<evidence type="ECO:0000256" key="1">
    <source>
        <dbReference type="ARBA" id="ARBA00004323"/>
    </source>
</evidence>
<dbReference type="GO" id="GO:0016757">
    <property type="term" value="F:glycosyltransferase activity"/>
    <property type="evidence" value="ECO:0007669"/>
    <property type="project" value="UniProtKB-KW"/>
</dbReference>
<dbReference type="EMBL" id="NKXS01000267">
    <property type="protein sequence ID" value="PIN25309.1"/>
    <property type="molecule type" value="Genomic_DNA"/>
</dbReference>
<proteinExistence type="inferred from homology"/>
<dbReference type="PANTHER" id="PTHR11062">
    <property type="entry name" value="EXOSTOSIN HEPARAN SULFATE GLYCOSYLTRANSFERASE -RELATED"/>
    <property type="match status" value="1"/>
</dbReference>
<dbReference type="Pfam" id="PF03016">
    <property type="entry name" value="Exostosin_GT47"/>
    <property type="match status" value="1"/>
</dbReference>
<dbReference type="GO" id="GO:0000139">
    <property type="term" value="C:Golgi membrane"/>
    <property type="evidence" value="ECO:0007669"/>
    <property type="project" value="UniProtKB-SubCell"/>
</dbReference>
<accession>A0A2G9I6D0</accession>
<dbReference type="AlphaFoldDB" id="A0A2G9I6D0"/>
<evidence type="ECO:0000256" key="3">
    <source>
        <dbReference type="ARBA" id="ARBA00022676"/>
    </source>
</evidence>
<gene>
    <name evidence="9" type="ORF">CDL12_01938</name>
</gene>
<dbReference type="STRING" id="429701.A0A2G9I6D0"/>
<reference evidence="10" key="1">
    <citation type="journal article" date="2018" name="Gigascience">
        <title>Genome assembly of the Pink Ipe (Handroanthus impetiginosus, Bignoniaceae), a highly valued, ecologically keystone Neotropical timber forest tree.</title>
        <authorList>
            <person name="Silva-Junior O.B."/>
            <person name="Grattapaglia D."/>
            <person name="Novaes E."/>
            <person name="Collevatti R.G."/>
        </authorList>
    </citation>
    <scope>NUCLEOTIDE SEQUENCE [LARGE SCALE GENOMIC DNA]</scope>
    <source>
        <strain evidence="10">cv. UFG-1</strain>
    </source>
</reference>
<evidence type="ECO:0000313" key="10">
    <source>
        <dbReference type="Proteomes" id="UP000231279"/>
    </source>
</evidence>
<keyword evidence="4" id="KW-0735">Signal-anchor</keyword>
<dbReference type="InterPro" id="IPR004263">
    <property type="entry name" value="Exostosin"/>
</dbReference>
<keyword evidence="9" id="KW-0808">Transferase</keyword>
<evidence type="ECO:0000256" key="5">
    <source>
        <dbReference type="ARBA" id="ARBA00023034"/>
    </source>
</evidence>
<keyword evidence="3" id="KW-0328">Glycosyltransferase</keyword>
<dbReference type="PANTHER" id="PTHR11062:SF282">
    <property type="entry name" value="XYLOGLUCAN GALACTOSYLTRANSFERASE GT11-RELATED"/>
    <property type="match status" value="1"/>
</dbReference>
<name>A0A2G9I6D0_9LAMI</name>
<comment type="similarity">
    <text evidence="2">Belongs to the glycosyltransferase 47 family.</text>
</comment>
<comment type="subcellular location">
    <subcellularLocation>
        <location evidence="1">Golgi apparatus membrane</location>
        <topology evidence="1">Single-pass type II membrane protein</topology>
    </subcellularLocation>
</comment>
<dbReference type="Proteomes" id="UP000231279">
    <property type="component" value="Unassembled WGS sequence"/>
</dbReference>
<feature type="compositionally biased region" description="Basic and acidic residues" evidence="6">
    <location>
        <begin position="63"/>
        <end position="72"/>
    </location>
</feature>
<dbReference type="OrthoDB" id="1924787at2759"/>
<feature type="transmembrane region" description="Helical" evidence="7">
    <location>
        <begin position="12"/>
        <end position="33"/>
    </location>
</feature>
<keyword evidence="7" id="KW-0472">Membrane</keyword>
<evidence type="ECO:0000256" key="7">
    <source>
        <dbReference type="SAM" id="Phobius"/>
    </source>
</evidence>
<keyword evidence="7" id="KW-1133">Transmembrane helix</keyword>
<organism evidence="9 10">
    <name type="scientific">Handroanthus impetiginosus</name>
    <dbReference type="NCBI Taxonomy" id="429701"/>
    <lineage>
        <taxon>Eukaryota</taxon>
        <taxon>Viridiplantae</taxon>
        <taxon>Streptophyta</taxon>
        <taxon>Embryophyta</taxon>
        <taxon>Tracheophyta</taxon>
        <taxon>Spermatophyta</taxon>
        <taxon>Magnoliopsida</taxon>
        <taxon>eudicotyledons</taxon>
        <taxon>Gunneridae</taxon>
        <taxon>Pentapetalae</taxon>
        <taxon>asterids</taxon>
        <taxon>lamiids</taxon>
        <taxon>Lamiales</taxon>
        <taxon>Bignoniaceae</taxon>
        <taxon>Crescentiina</taxon>
        <taxon>Tabebuia alliance</taxon>
        <taxon>Handroanthus</taxon>
    </lineage>
</organism>
<evidence type="ECO:0000256" key="2">
    <source>
        <dbReference type="ARBA" id="ARBA00010271"/>
    </source>
</evidence>